<dbReference type="EMBL" id="CP126101">
    <property type="protein sequence ID" value="WHY50737.1"/>
    <property type="molecule type" value="Genomic_DNA"/>
</dbReference>
<evidence type="ECO:0008006" key="4">
    <source>
        <dbReference type="Google" id="ProtNLM"/>
    </source>
</evidence>
<gene>
    <name evidence="2" type="ORF">QNH24_20965</name>
</gene>
<dbReference type="Gene3D" id="3.20.20.80">
    <property type="entry name" value="Glycosidases"/>
    <property type="match status" value="2"/>
</dbReference>
<dbReference type="RefSeq" id="WP_283869378.1">
    <property type="nucleotide sequence ID" value="NZ_CP126101.1"/>
</dbReference>
<sequence length="1064" mass="123857">MKRIYLGIIVVLLLIMIPIALWFVSPNKQLNVAIIDKTVKDESYREHLGLTWLLNFLKYEHRDGQYDESKDYFGTIPDEKNNSVSTSEIPKDYKDYDAIYLADTYGVYEDDLNSKQERLGARTKKIVGGLESQEWDAIMKRLTSAEKSLFIAEFNSIASPTSPEVRNQVLDYLKIDWSGWIGRYFEELDYKKNNEIPQWVVDKFKDDWKYEGGGFILVNDFTDEVFVLELNKHIDKEGIYLNFTKAGQEFLHVSSNPRYDYWFDIVTSKNEQDVLANYEWSLTDEGKKLLSDHDVPFSFAAVVSGEQKNATKYYFAGDFNDINKVPFFYKIKGLASVYKVLQNFADDAFYWSAYVPMMKSILEEFEKKEEVKQQSDVSAKNNLGYNARINDQTFQILKDGQWESITLKGVNMGMGKPGYFPGEAAITEDEYYRWFQQIGKMNANTIRVYTLHPPGFYRALKRYNDEAENPLYVLHGVWIEEEGLEETLDAYDPTTLKKFQEEMKTLVDVIHGNKYVEHVVGHASGYYDTDVSQYIIGWIIGIEWYPHMVNGTNEKHATIGQYDGVYFETKDASPFEYWIAEQMDYITQYEQKNYGWMHPMSFTNWVTTDLLDHPSEPNTDEDIASVNPNVIYTKGLAKQTGQFASYHVYPYYPDFFNYDQKYLSYVDHRGEKNSYAGYLAELHAAHRMPILIAEFGIPGSRGLTHDNPYGWTQGFVSEQEQGEILTHLFEDIMAEDLLGGLVFTWQDEWFKRTWNTMDYDNANQRPYWSNAQTNEQQFGLLSFDQHKVQVDGDLSEWKAPLLYEQQKNKPSMSVDYDERYLYLQLKGDLLNKTSSTQILLDVIPNQGKTAKSDLKGVTFSNGIEFVVELNKKKESRIVIDPYYDFYSYLYGHELKLIDILSPNVMKENTTFSPIYYALNKELYLPEQDIAVPFAAYETGKLIEGNGNPKAKNYNSLVDYNWSDKGIIELRIPWLLLQAKDPSHKEFIGDFYKENGEVSVFVDKINIGALFVNEKQEVVSSLPEIEKGVLNQLHSFTWDNWKMPKTKERLKKSYEIMQETFKKFE</sequence>
<reference evidence="2" key="1">
    <citation type="submission" date="2023-05" db="EMBL/GenBank/DDBJ databases">
        <title>Comparative genomics of Bacillaceae isolates and their secondary metabolite potential.</title>
        <authorList>
            <person name="Song L."/>
            <person name="Nielsen L.J."/>
            <person name="Mohite O."/>
            <person name="Xu X."/>
            <person name="Weber T."/>
            <person name="Kovacs A.T."/>
        </authorList>
    </citation>
    <scope>NUCLEOTIDE SEQUENCE</scope>
    <source>
        <strain evidence="2">LY1</strain>
    </source>
</reference>
<protein>
    <recommendedName>
        <fullName evidence="4">Family 2 glycosyl transferase</fullName>
    </recommendedName>
</protein>
<keyword evidence="1" id="KW-0472">Membrane</keyword>
<name>A0AAX3WWF3_9BACI</name>
<organism evidence="2 3">
    <name type="scientific">Lysinibacillus pakistanensis</name>
    <dbReference type="NCBI Taxonomy" id="759811"/>
    <lineage>
        <taxon>Bacteria</taxon>
        <taxon>Bacillati</taxon>
        <taxon>Bacillota</taxon>
        <taxon>Bacilli</taxon>
        <taxon>Bacillales</taxon>
        <taxon>Bacillaceae</taxon>
        <taxon>Lysinibacillus</taxon>
    </lineage>
</organism>
<keyword evidence="1" id="KW-1133">Transmembrane helix</keyword>
<dbReference type="Proteomes" id="UP001178322">
    <property type="component" value="Chromosome"/>
</dbReference>
<dbReference type="InterPro" id="IPR017853">
    <property type="entry name" value="GH"/>
</dbReference>
<keyword evidence="1" id="KW-0812">Transmembrane</keyword>
<dbReference type="AlphaFoldDB" id="A0AAX3WWF3"/>
<evidence type="ECO:0000256" key="1">
    <source>
        <dbReference type="SAM" id="Phobius"/>
    </source>
</evidence>
<proteinExistence type="predicted"/>
<dbReference type="SUPFAM" id="SSF51445">
    <property type="entry name" value="(Trans)glycosidases"/>
    <property type="match status" value="1"/>
</dbReference>
<accession>A0AAX3WWF3</accession>
<evidence type="ECO:0000313" key="2">
    <source>
        <dbReference type="EMBL" id="WHY50737.1"/>
    </source>
</evidence>
<feature type="transmembrane region" description="Helical" evidence="1">
    <location>
        <begin position="5"/>
        <end position="24"/>
    </location>
</feature>
<evidence type="ECO:0000313" key="3">
    <source>
        <dbReference type="Proteomes" id="UP001178322"/>
    </source>
</evidence>